<dbReference type="EMBL" id="DVMU01000223">
    <property type="protein sequence ID" value="HIU34972.1"/>
    <property type="molecule type" value="Genomic_DNA"/>
</dbReference>
<evidence type="ECO:0000259" key="6">
    <source>
        <dbReference type="Pfam" id="PF00155"/>
    </source>
</evidence>
<dbReference type="Gene3D" id="3.40.640.10">
    <property type="entry name" value="Type I PLP-dependent aspartate aminotransferase-like (Major domain)"/>
    <property type="match status" value="1"/>
</dbReference>
<evidence type="ECO:0000256" key="4">
    <source>
        <dbReference type="ARBA" id="ARBA00023239"/>
    </source>
</evidence>
<evidence type="ECO:0000256" key="2">
    <source>
        <dbReference type="ARBA" id="ARBA00012224"/>
    </source>
</evidence>
<evidence type="ECO:0000313" key="7">
    <source>
        <dbReference type="EMBL" id="HIU34972.1"/>
    </source>
</evidence>
<dbReference type="GO" id="GO:0047804">
    <property type="term" value="F:cysteine-S-conjugate beta-lyase activity"/>
    <property type="evidence" value="ECO:0007669"/>
    <property type="project" value="UniProtKB-EC"/>
</dbReference>
<keyword evidence="7" id="KW-0032">Aminotransferase</keyword>
<comment type="cofactor">
    <cofactor evidence="1">
        <name>pyridoxal 5'-phosphate</name>
        <dbReference type="ChEBI" id="CHEBI:597326"/>
    </cofactor>
</comment>
<gene>
    <name evidence="7" type="ORF">IAB02_10450</name>
</gene>
<comment type="caution">
    <text evidence="7">The sequence shown here is derived from an EMBL/GenBank/DDBJ whole genome shotgun (WGS) entry which is preliminary data.</text>
</comment>
<sequence length="387" mass="44559">MDWKYFDFVPDRTGTDCEKWDARESVFHKADVIPLWVADMDLPCAEEIVQAMTDRARHPIYGYTEENPRDKLAEVDWLYRRFHLHVEPEWILFSPSVVDSMLFCLRALTQPEDLIVIQTPVYGPFRETVLRTGRKLAENPLLETPQGWKMDLQGLEQIFRAGAKMLFLCSPHNPVGRVWTREELSALNDLTERYGVTVVSDEIHASFTFDGRKNFPFLRLSQRAIMLTSATKAFNLAGLRHSSMLVPDARLREKLLCETHSVNADRPNLFGALAQRTAYDKGDAWLDACVGYIQHNRDIAEKFFSERVPRIQFHPLEGTYLMWLDLRGIPLSHEALFRRLVEVGNVGLNDGLFFGEAGRKHFRLNLAIQTEILLRGLEGIERAINTL</sequence>
<keyword evidence="3" id="KW-0663">Pyridoxal phosphate</keyword>
<dbReference type="Pfam" id="PF00155">
    <property type="entry name" value="Aminotran_1_2"/>
    <property type="match status" value="1"/>
</dbReference>
<dbReference type="PANTHER" id="PTHR43525:SF1">
    <property type="entry name" value="PROTEIN MALY"/>
    <property type="match status" value="1"/>
</dbReference>
<evidence type="ECO:0000256" key="1">
    <source>
        <dbReference type="ARBA" id="ARBA00001933"/>
    </source>
</evidence>
<dbReference type="AlphaFoldDB" id="A0A9D1IF93"/>
<reference evidence="7" key="1">
    <citation type="submission" date="2020-10" db="EMBL/GenBank/DDBJ databases">
        <authorList>
            <person name="Gilroy R."/>
        </authorList>
    </citation>
    <scope>NUCLEOTIDE SEQUENCE</scope>
    <source>
        <strain evidence="7">ChiHcec3-11533</strain>
    </source>
</reference>
<evidence type="ECO:0000313" key="8">
    <source>
        <dbReference type="Proteomes" id="UP000824072"/>
    </source>
</evidence>
<dbReference type="GO" id="GO:0008483">
    <property type="term" value="F:transaminase activity"/>
    <property type="evidence" value="ECO:0007669"/>
    <property type="project" value="UniProtKB-KW"/>
</dbReference>
<dbReference type="NCBIfam" id="TIGR04350">
    <property type="entry name" value="C_S_lyase_PatB"/>
    <property type="match status" value="1"/>
</dbReference>
<dbReference type="CDD" id="cd00609">
    <property type="entry name" value="AAT_like"/>
    <property type="match status" value="1"/>
</dbReference>
<dbReference type="InterPro" id="IPR051798">
    <property type="entry name" value="Class-II_PLP-Dep_Aminotrans"/>
</dbReference>
<proteinExistence type="inferred from homology"/>
<dbReference type="InterPro" id="IPR004839">
    <property type="entry name" value="Aminotransferase_I/II_large"/>
</dbReference>
<accession>A0A9D1IF93</accession>
<comment type="similarity">
    <text evidence="5">Belongs to the class-II pyridoxal-phosphate-dependent aminotransferase family. MalY/PatB cystathionine beta-lyase subfamily.</text>
</comment>
<protein>
    <recommendedName>
        <fullName evidence="2">cysteine-S-conjugate beta-lyase</fullName>
        <ecNumber evidence="2">4.4.1.13</ecNumber>
    </recommendedName>
</protein>
<dbReference type="GO" id="GO:0030170">
    <property type="term" value="F:pyridoxal phosphate binding"/>
    <property type="evidence" value="ECO:0007669"/>
    <property type="project" value="InterPro"/>
</dbReference>
<feature type="domain" description="Aminotransferase class I/classII large" evidence="6">
    <location>
        <begin position="31"/>
        <end position="371"/>
    </location>
</feature>
<dbReference type="InterPro" id="IPR027619">
    <property type="entry name" value="C-S_lyase_PatB-like"/>
</dbReference>
<dbReference type="SUPFAM" id="SSF53383">
    <property type="entry name" value="PLP-dependent transferases"/>
    <property type="match status" value="1"/>
</dbReference>
<organism evidence="7 8">
    <name type="scientific">Candidatus Pullichristensenella excrementigallinarum</name>
    <dbReference type="NCBI Taxonomy" id="2840907"/>
    <lineage>
        <taxon>Bacteria</taxon>
        <taxon>Bacillati</taxon>
        <taxon>Bacillota</taxon>
        <taxon>Clostridia</taxon>
        <taxon>Candidatus Pullichristensenella</taxon>
    </lineage>
</organism>
<evidence type="ECO:0000256" key="5">
    <source>
        <dbReference type="ARBA" id="ARBA00037974"/>
    </source>
</evidence>
<dbReference type="Proteomes" id="UP000824072">
    <property type="component" value="Unassembled WGS sequence"/>
</dbReference>
<dbReference type="InterPro" id="IPR015422">
    <property type="entry name" value="PyrdxlP-dep_Trfase_small"/>
</dbReference>
<keyword evidence="4" id="KW-0456">Lyase</keyword>
<reference evidence="7" key="2">
    <citation type="journal article" date="2021" name="PeerJ">
        <title>Extensive microbial diversity within the chicken gut microbiome revealed by metagenomics and culture.</title>
        <authorList>
            <person name="Gilroy R."/>
            <person name="Ravi A."/>
            <person name="Getino M."/>
            <person name="Pursley I."/>
            <person name="Horton D.L."/>
            <person name="Alikhan N.F."/>
            <person name="Baker D."/>
            <person name="Gharbi K."/>
            <person name="Hall N."/>
            <person name="Watson M."/>
            <person name="Adriaenssens E.M."/>
            <person name="Foster-Nyarko E."/>
            <person name="Jarju S."/>
            <person name="Secka A."/>
            <person name="Antonio M."/>
            <person name="Oren A."/>
            <person name="Chaudhuri R.R."/>
            <person name="La Ragione R."/>
            <person name="Hildebrand F."/>
            <person name="Pallen M.J."/>
        </authorList>
    </citation>
    <scope>NUCLEOTIDE SEQUENCE</scope>
    <source>
        <strain evidence="7">ChiHcec3-11533</strain>
    </source>
</reference>
<dbReference type="PANTHER" id="PTHR43525">
    <property type="entry name" value="PROTEIN MALY"/>
    <property type="match status" value="1"/>
</dbReference>
<evidence type="ECO:0000256" key="3">
    <source>
        <dbReference type="ARBA" id="ARBA00022898"/>
    </source>
</evidence>
<keyword evidence="7" id="KW-0808">Transferase</keyword>
<dbReference type="EC" id="4.4.1.13" evidence="2"/>
<name>A0A9D1IF93_9FIRM</name>
<dbReference type="Gene3D" id="3.90.1150.10">
    <property type="entry name" value="Aspartate Aminotransferase, domain 1"/>
    <property type="match status" value="1"/>
</dbReference>
<dbReference type="InterPro" id="IPR015421">
    <property type="entry name" value="PyrdxlP-dep_Trfase_major"/>
</dbReference>
<dbReference type="InterPro" id="IPR015424">
    <property type="entry name" value="PyrdxlP-dep_Trfase"/>
</dbReference>